<gene>
    <name evidence="1" type="ORF">Homavirus31_6</name>
</gene>
<accession>A0A3G5A5N2</accession>
<reference evidence="1" key="1">
    <citation type="submission" date="2018-10" db="EMBL/GenBank/DDBJ databases">
        <title>Hidden diversity of soil giant viruses.</title>
        <authorList>
            <person name="Schulz F."/>
            <person name="Alteio L."/>
            <person name="Goudeau D."/>
            <person name="Ryan E.M."/>
            <person name="Malmstrom R.R."/>
            <person name="Blanchard J."/>
            <person name="Woyke T."/>
        </authorList>
    </citation>
    <scope>NUCLEOTIDE SEQUENCE</scope>
    <source>
        <strain evidence="1">HOV1</strain>
    </source>
</reference>
<dbReference type="EMBL" id="MK072362">
    <property type="protein sequence ID" value="AYV82332.1"/>
    <property type="molecule type" value="Genomic_DNA"/>
</dbReference>
<protein>
    <submittedName>
        <fullName evidence="1">Uncharacterized protein</fullName>
    </submittedName>
</protein>
<proteinExistence type="predicted"/>
<organism evidence="1">
    <name type="scientific">Homavirus sp</name>
    <dbReference type="NCBI Taxonomy" id="2487769"/>
    <lineage>
        <taxon>Viruses</taxon>
        <taxon>Varidnaviria</taxon>
        <taxon>Bamfordvirae</taxon>
        <taxon>Nucleocytoviricota</taxon>
        <taxon>Megaviricetes</taxon>
        <taxon>Imitervirales</taxon>
        <taxon>Mimiviridae</taxon>
        <taxon>Klosneuvirinae</taxon>
    </lineage>
</organism>
<sequence length="71" mass="7748">KKKDVVIYTFVGVGAPESDCILKLSRSYCDKLIDAPPPPVVVDIPDSVNCGLSFLYMMIFQVPPDGKSSNE</sequence>
<name>A0A3G5A5N2_9VIRU</name>
<evidence type="ECO:0000313" key="1">
    <source>
        <dbReference type="EMBL" id="AYV82332.1"/>
    </source>
</evidence>
<feature type="non-terminal residue" evidence="1">
    <location>
        <position position="1"/>
    </location>
</feature>